<accession>A5BI46</accession>
<evidence type="ECO:0000313" key="2">
    <source>
        <dbReference type="EMBL" id="CAN67953.1"/>
    </source>
</evidence>
<evidence type="ECO:0000256" key="1">
    <source>
        <dbReference type="SAM" id="MobiDB-lite"/>
    </source>
</evidence>
<reference evidence="2" key="1">
    <citation type="journal article" date="2007" name="PLoS ONE">
        <title>The first genome sequence of an elite grapevine cultivar (Pinot noir Vitis vinifera L.): coping with a highly heterozygous genome.</title>
        <authorList>
            <person name="Velasco R."/>
            <person name="Zharkikh A."/>
            <person name="Troggio M."/>
            <person name="Cartwright D.A."/>
            <person name="Cestaro A."/>
            <person name="Pruss D."/>
            <person name="Pindo M."/>
            <person name="FitzGerald L.M."/>
            <person name="Vezzulli S."/>
            <person name="Reid J."/>
            <person name="Malacarne G."/>
            <person name="Iliev D."/>
            <person name="Coppola G."/>
            <person name="Wardell B."/>
            <person name="Micheletti D."/>
            <person name="Macalma T."/>
            <person name="Facci M."/>
            <person name="Mitchell J.T."/>
            <person name="Perazzolli M."/>
            <person name="Eldredge G."/>
            <person name="Gatto P."/>
            <person name="Oyzerski R."/>
            <person name="Moretto M."/>
            <person name="Gutin N."/>
            <person name="Stefanini M."/>
            <person name="Chen Y."/>
            <person name="Segala C."/>
            <person name="Davenport C."/>
            <person name="Dematte L."/>
            <person name="Mraz A."/>
            <person name="Battilana J."/>
            <person name="Stormo K."/>
            <person name="Costa F."/>
            <person name="Tao Q."/>
            <person name="Si-Ammour A."/>
            <person name="Harkins T."/>
            <person name="Lackey A."/>
            <person name="Perbost C."/>
            <person name="Taillon B."/>
            <person name="Stella A."/>
            <person name="Solovyev V."/>
            <person name="Fawcett J.A."/>
            <person name="Sterck L."/>
            <person name="Vandepoele K."/>
            <person name="Grando S.M."/>
            <person name="Toppo S."/>
            <person name="Moser C."/>
            <person name="Lanchbury J."/>
            <person name="Bogden R."/>
            <person name="Skolnick M."/>
            <person name="Sgaramella V."/>
            <person name="Bhatnagar S.K."/>
            <person name="Fontana P."/>
            <person name="Gutin A."/>
            <person name="Van de Peer Y."/>
            <person name="Salamini F."/>
            <person name="Viola R."/>
        </authorList>
    </citation>
    <scope>NUCLEOTIDE SEQUENCE</scope>
</reference>
<proteinExistence type="predicted"/>
<feature type="compositionally biased region" description="Basic and acidic residues" evidence="1">
    <location>
        <begin position="83"/>
        <end position="102"/>
    </location>
</feature>
<dbReference type="EMBL" id="AM460262">
    <property type="protein sequence ID" value="CAN67953.1"/>
    <property type="molecule type" value="Genomic_DNA"/>
</dbReference>
<name>A5BI46_VITVI</name>
<organism evidence="2">
    <name type="scientific">Vitis vinifera</name>
    <name type="common">Grape</name>
    <dbReference type="NCBI Taxonomy" id="29760"/>
    <lineage>
        <taxon>Eukaryota</taxon>
        <taxon>Viridiplantae</taxon>
        <taxon>Streptophyta</taxon>
        <taxon>Embryophyta</taxon>
        <taxon>Tracheophyta</taxon>
        <taxon>Spermatophyta</taxon>
        <taxon>Magnoliopsida</taxon>
        <taxon>eudicotyledons</taxon>
        <taxon>Gunneridae</taxon>
        <taxon>Pentapetalae</taxon>
        <taxon>rosids</taxon>
        <taxon>Vitales</taxon>
        <taxon>Vitaceae</taxon>
        <taxon>Viteae</taxon>
        <taxon>Vitis</taxon>
    </lineage>
</organism>
<protein>
    <submittedName>
        <fullName evidence="2">Uncharacterized protein</fullName>
    </submittedName>
</protein>
<feature type="region of interest" description="Disordered" evidence="1">
    <location>
        <begin position="71"/>
        <end position="150"/>
    </location>
</feature>
<dbReference type="AlphaFoldDB" id="A5BI46"/>
<sequence>MKSRPSISFETPRPLASSFLKHRTLRIPHFSRPPCDLVPLHSIPIPVHVSHQRDAFRAPSELRPEACLPFSTWRGPEEPLPPLHRDVLRGKEPPRLRYETRRPPTTLGATTSRPESSVPHPPAKRAKTSGPGESSRASEHPTDSELPSDMSPESIIRCLMVTTPLITTKKCYFVDLIIMVLSTFE</sequence>
<gene>
    <name evidence="2" type="ORF">VITISV_030593</name>
</gene>